<evidence type="ECO:0000259" key="4">
    <source>
        <dbReference type="SMART" id="SM00382"/>
    </source>
</evidence>
<dbReference type="InterPro" id="IPR027417">
    <property type="entry name" value="P-loop_NTPase"/>
</dbReference>
<dbReference type="GO" id="GO:0006310">
    <property type="term" value="P:DNA recombination"/>
    <property type="evidence" value="ECO:0007669"/>
    <property type="project" value="InterPro"/>
</dbReference>
<dbReference type="Proteomes" id="UP000665944">
    <property type="component" value="Unassembled WGS sequence"/>
</dbReference>
<dbReference type="InterPro" id="IPR003593">
    <property type="entry name" value="AAA+_ATPase"/>
</dbReference>
<reference evidence="5" key="1">
    <citation type="submission" date="2016-02" db="EMBL/GenBank/DDBJ databases">
        <title>Genomic sequence of a clinical Staphylococcus hominis isolate.</title>
        <authorList>
            <person name="McClure J.M."/>
            <person name="Zhang K."/>
        </authorList>
    </citation>
    <scope>NUCLEOTIDE SEQUENCE</scope>
    <source>
        <strain evidence="5">C34847</strain>
    </source>
</reference>
<evidence type="ECO:0000313" key="7">
    <source>
        <dbReference type="Proteomes" id="UP000665944"/>
    </source>
</evidence>
<dbReference type="AlphaFoldDB" id="A0A3S7GXG3"/>
<keyword evidence="7" id="KW-1185">Reference proteome</keyword>
<dbReference type="Pfam" id="PF23139">
    <property type="entry name" value="OB_YrrC"/>
    <property type="match status" value="1"/>
</dbReference>
<dbReference type="Pfam" id="PF13538">
    <property type="entry name" value="UvrD_C_2"/>
    <property type="match status" value="1"/>
</dbReference>
<keyword evidence="1 3" id="KW-0547">Nucleotide-binding</keyword>
<dbReference type="GO" id="GO:0043139">
    <property type="term" value="F:5'-3' DNA helicase activity"/>
    <property type="evidence" value="ECO:0007669"/>
    <property type="project" value="UniProtKB-UniRule"/>
</dbReference>
<evidence type="ECO:0000256" key="3">
    <source>
        <dbReference type="HAMAP-Rule" id="MF_01488"/>
    </source>
</evidence>
<protein>
    <recommendedName>
        <fullName evidence="3">ATP-dependent RecD2 DNA helicase</fullName>
        <ecNumber evidence="3">5.6.2.3</ecNumber>
    </recommendedName>
    <alternativeName>
        <fullName evidence="3">DNA 5'-3' helicase subunit RecD2</fullName>
    </alternativeName>
</protein>
<keyword evidence="3" id="KW-0413">Isomerase</keyword>
<dbReference type="GO" id="GO:0003677">
    <property type="term" value="F:DNA binding"/>
    <property type="evidence" value="ECO:0007669"/>
    <property type="project" value="UniProtKB-UniRule"/>
</dbReference>
<dbReference type="PANTHER" id="PTHR43788:SF6">
    <property type="entry name" value="DNA HELICASE B"/>
    <property type="match status" value="1"/>
</dbReference>
<dbReference type="HAMAP" id="MF_01488">
    <property type="entry name" value="RecD2"/>
    <property type="match status" value="1"/>
</dbReference>
<name>A0A3S7GXG3_STAHO</name>
<comment type="function">
    <text evidence="3">DNA-dependent ATPase and ATP-dependent 5'-3' DNA helicase. Has no activity on blunt DNA or DNA with 3'-overhangs, requires at least 10 bases of 5'-ssDNA for helicase activity.</text>
</comment>
<evidence type="ECO:0000256" key="2">
    <source>
        <dbReference type="ARBA" id="ARBA00022840"/>
    </source>
</evidence>
<comment type="catalytic activity">
    <reaction evidence="3">
        <text>ATP + H2O = ADP + phosphate + H(+)</text>
        <dbReference type="Rhea" id="RHEA:13065"/>
        <dbReference type="ChEBI" id="CHEBI:15377"/>
        <dbReference type="ChEBI" id="CHEBI:15378"/>
        <dbReference type="ChEBI" id="CHEBI:30616"/>
        <dbReference type="ChEBI" id="CHEBI:43474"/>
        <dbReference type="ChEBI" id="CHEBI:456216"/>
        <dbReference type="EC" id="5.6.2.3"/>
    </reaction>
</comment>
<dbReference type="EC" id="5.6.2.3" evidence="3"/>
<dbReference type="GO" id="GO:0009338">
    <property type="term" value="C:exodeoxyribonuclease V complex"/>
    <property type="evidence" value="ECO:0007669"/>
    <property type="project" value="TreeGrafter"/>
</dbReference>
<dbReference type="GO" id="GO:0005524">
    <property type="term" value="F:ATP binding"/>
    <property type="evidence" value="ECO:0007669"/>
    <property type="project" value="UniProtKB-UniRule"/>
</dbReference>
<dbReference type="EMBL" id="JAGHKT020000001">
    <property type="protein sequence ID" value="MCM5671263.1"/>
    <property type="molecule type" value="Genomic_DNA"/>
</dbReference>
<evidence type="ECO:0000256" key="1">
    <source>
        <dbReference type="ARBA" id="ARBA00022741"/>
    </source>
</evidence>
<dbReference type="Gene3D" id="2.30.30.940">
    <property type="match status" value="1"/>
</dbReference>
<comment type="similarity">
    <text evidence="3">Belongs to the RecD family. RecD2 subfamily.</text>
</comment>
<gene>
    <name evidence="3" type="primary">recD2</name>
    <name evidence="5" type="ORF">AZE34_10575</name>
    <name evidence="6" type="ORF">J7T32_000600</name>
</gene>
<keyword evidence="2 3" id="KW-0067">ATP-binding</keyword>
<dbReference type="Gene3D" id="1.10.10.2220">
    <property type="match status" value="1"/>
</dbReference>
<feature type="binding site" evidence="3">
    <location>
        <begin position="364"/>
        <end position="368"/>
    </location>
    <ligand>
        <name>ATP</name>
        <dbReference type="ChEBI" id="CHEBI:30616"/>
    </ligand>
</feature>
<dbReference type="InterPro" id="IPR029493">
    <property type="entry name" value="RecD2-like_HHH"/>
</dbReference>
<dbReference type="FunFam" id="2.30.30.940:FF:000002">
    <property type="entry name" value="ATP-dependent RecD-like DNA helicase"/>
    <property type="match status" value="1"/>
</dbReference>
<dbReference type="EMBL" id="CP014567">
    <property type="protein sequence ID" value="AVI07164.1"/>
    <property type="molecule type" value="Genomic_DNA"/>
</dbReference>
<evidence type="ECO:0000313" key="6">
    <source>
        <dbReference type="EMBL" id="MCM5671263.1"/>
    </source>
</evidence>
<dbReference type="InterPro" id="IPR006345">
    <property type="entry name" value="RecD2"/>
</dbReference>
<dbReference type="SUPFAM" id="SSF52540">
    <property type="entry name" value="P-loop containing nucleoside triphosphate hydrolases"/>
    <property type="match status" value="2"/>
</dbReference>
<keyword evidence="3" id="KW-0238">DNA-binding</keyword>
<dbReference type="NCBIfam" id="TIGR01448">
    <property type="entry name" value="recD_rel"/>
    <property type="match status" value="1"/>
</dbReference>
<sequence length="807" mass="91618">MSNPTLFDYSMVKGTVDTILFQNKDNFYTVLKVDSIETNESFDNLPTVVGFFPNIVEGDVYTFKGQIVQHPRYGKQLKAETFEKELPQTKDAIISYLSSDLFKGIGKKTAQNIVNTLGENAINDILTDPSVLENVPSLAKSKQKQIAEQISANQESEKIMIRLHDLGFGPKLSMAIYQFYQSETLKILENNPYQLVYDVKGIGFQKADTLARNNGIAYNDSERLKAGLLYSLEEECIKQGHTYLDENAVLEITEDMLSDKHLDETIEQEQLKHVLQTLFEEKKIILENSHVAIPSLYYSELKSVQNLYRINTYKNHFKIIEQSDLQIHIGEIEDQNNVNYAKSQQEALETAMNSKIMLLTGGPGTGKTTVIKGIVELYAEIHGLSLKYSDYQEDDYPIVLAAPTGRASKRLQESTGLEAMTIHRLIGWNQDTQPEDILENEIKAKLIIIDEMSMVDSWLFHQFLSAVPLDAQIILVGDEDQLPSVGPGQVFKDLIESKAFPRVNLTEVYRQQDGSSIIDLAHRMKHHESIDITKRYHDRSFIHCNVEQIPTVVEKVVSSAVNKGYDMSDIQVLAPMYKGSAGIKRLNQVLQNILNPKEKDTREIEFGDIKFRKGDKVLQLVNRPNDNIFNGDIGVIVGIFWAKENALNKDVLIVDFEGNEITFTRQDLLELTHAYCTSIHKSQGSEFPIVIMPIVKQYFKMLQRPILYTGLTRAKQSLVLLGDPKAFDIALNTQGQERHTQLKTLIINYFGMSQVNIDVEENDEPINIDDTEDNNADEHITLSEETIYQINPMINMGNVSPYDFVEH</sequence>
<feature type="domain" description="AAA+ ATPase" evidence="4">
    <location>
        <begin position="353"/>
        <end position="547"/>
    </location>
</feature>
<dbReference type="PANTHER" id="PTHR43788">
    <property type="entry name" value="DNA2/NAM7 HELICASE FAMILY MEMBER"/>
    <property type="match status" value="1"/>
</dbReference>
<proteinExistence type="inferred from homology"/>
<dbReference type="Pfam" id="PF13604">
    <property type="entry name" value="AAA_30"/>
    <property type="match status" value="1"/>
</dbReference>
<accession>A0A3S7GXG3</accession>
<keyword evidence="3" id="KW-0378">Hydrolase</keyword>
<reference evidence="6 7" key="2">
    <citation type="submission" date="2022-06" db="EMBL/GenBank/DDBJ databases">
        <title>Staphylococcus hominis ShoR14 genome sequence.</title>
        <authorList>
            <person name="Yeo C.C."/>
            <person name="Chew C.H."/>
            <person name="Che Hamzah A.M."/>
            <person name="Al-Trad E.I."/>
        </authorList>
    </citation>
    <scope>NUCLEOTIDE SEQUENCE [LARGE SCALE GENOMIC DNA]</scope>
    <source>
        <strain evidence="6 7">ShoR14</strain>
    </source>
</reference>
<dbReference type="InterPro" id="IPR041451">
    <property type="entry name" value="RecD2_SH13"/>
</dbReference>
<keyword evidence="3 5" id="KW-0347">Helicase</keyword>
<dbReference type="Pfam" id="PF14490">
    <property type="entry name" value="HHH_RecD2"/>
    <property type="match status" value="1"/>
</dbReference>
<dbReference type="Pfam" id="PF18335">
    <property type="entry name" value="SH3_13"/>
    <property type="match status" value="1"/>
</dbReference>
<dbReference type="CDD" id="cd17933">
    <property type="entry name" value="DEXSc_RecD-like"/>
    <property type="match status" value="1"/>
</dbReference>
<dbReference type="InterPro" id="IPR027785">
    <property type="entry name" value="UvrD-like_helicase_C"/>
</dbReference>
<dbReference type="InterPro" id="IPR050534">
    <property type="entry name" value="Coronavir_polyprotein_1ab"/>
</dbReference>
<dbReference type="RefSeq" id="WP_017176177.1">
    <property type="nucleotide sequence ID" value="NZ_CP014567.1"/>
</dbReference>
<dbReference type="Gene3D" id="3.40.50.300">
    <property type="entry name" value="P-loop containing nucleotide triphosphate hydrolases"/>
    <property type="match status" value="2"/>
</dbReference>
<evidence type="ECO:0000313" key="5">
    <source>
        <dbReference type="EMBL" id="AVI07164.1"/>
    </source>
</evidence>
<organism evidence="5">
    <name type="scientific">Staphylococcus hominis</name>
    <dbReference type="NCBI Taxonomy" id="1290"/>
    <lineage>
        <taxon>Bacteria</taxon>
        <taxon>Bacillati</taxon>
        <taxon>Bacillota</taxon>
        <taxon>Bacilli</taxon>
        <taxon>Bacillales</taxon>
        <taxon>Staphylococcaceae</taxon>
        <taxon>Staphylococcus</taxon>
    </lineage>
</organism>
<dbReference type="GO" id="GO:0016787">
    <property type="term" value="F:hydrolase activity"/>
    <property type="evidence" value="ECO:0007669"/>
    <property type="project" value="UniProtKB-KW"/>
</dbReference>
<dbReference type="GO" id="GO:0017116">
    <property type="term" value="F:single-stranded DNA helicase activity"/>
    <property type="evidence" value="ECO:0007669"/>
    <property type="project" value="TreeGrafter"/>
</dbReference>
<dbReference type="InterPro" id="IPR055446">
    <property type="entry name" value="RecD2_N_OB"/>
</dbReference>
<dbReference type="CDD" id="cd18809">
    <property type="entry name" value="SF1_C_RecD"/>
    <property type="match status" value="1"/>
</dbReference>
<dbReference type="SMART" id="SM00382">
    <property type="entry name" value="AAA"/>
    <property type="match status" value="1"/>
</dbReference>